<keyword evidence="1" id="KW-0812">Transmembrane</keyword>
<keyword evidence="1" id="KW-0472">Membrane</keyword>
<keyword evidence="2" id="KW-0732">Signal</keyword>
<accession>A0ABY5HFS8</accession>
<dbReference type="EMBL" id="CP073347">
    <property type="protein sequence ID" value="UTW10443.1"/>
    <property type="molecule type" value="Genomic_DNA"/>
</dbReference>
<feature type="chain" id="PRO_5047312166" evidence="2">
    <location>
        <begin position="31"/>
        <end position="135"/>
    </location>
</feature>
<evidence type="ECO:0000313" key="3">
    <source>
        <dbReference type="EMBL" id="UTW10443.1"/>
    </source>
</evidence>
<evidence type="ECO:0000313" key="4">
    <source>
        <dbReference type="Proteomes" id="UP001058461"/>
    </source>
</evidence>
<dbReference type="Proteomes" id="UP001058461">
    <property type="component" value="Chromosome"/>
</dbReference>
<dbReference type="Pfam" id="PF20332">
    <property type="entry name" value="DUF6627"/>
    <property type="match status" value="1"/>
</dbReference>
<dbReference type="NCBIfam" id="NF033919">
    <property type="entry name" value="PA2779_fam"/>
    <property type="match status" value="1"/>
</dbReference>
<dbReference type="PIRSF" id="PIRSF029543">
    <property type="entry name" value="UCP029543"/>
    <property type="match status" value="1"/>
</dbReference>
<proteinExistence type="predicted"/>
<organism evidence="3 4">
    <name type="scientific">Marinobacterium rhizophilum</name>
    <dbReference type="NCBI Taxonomy" id="420402"/>
    <lineage>
        <taxon>Bacteria</taxon>
        <taxon>Pseudomonadati</taxon>
        <taxon>Pseudomonadota</taxon>
        <taxon>Gammaproteobacteria</taxon>
        <taxon>Oceanospirillales</taxon>
        <taxon>Oceanospirillaceae</taxon>
        <taxon>Marinobacterium</taxon>
    </lineage>
</organism>
<protein>
    <submittedName>
        <fullName evidence="3">PA2779 family protein</fullName>
    </submittedName>
</protein>
<feature type="signal peptide" evidence="2">
    <location>
        <begin position="1"/>
        <end position="30"/>
    </location>
</feature>
<evidence type="ECO:0000256" key="2">
    <source>
        <dbReference type="SAM" id="SignalP"/>
    </source>
</evidence>
<keyword evidence="4" id="KW-1185">Reference proteome</keyword>
<keyword evidence="1" id="KW-1133">Transmembrane helix</keyword>
<dbReference type="InterPro" id="IPR016924">
    <property type="entry name" value="UCP029543"/>
</dbReference>
<sequence length="135" mass="14402">MLMQQSRIVRSVVARLMMGCMLLISGLAQAAPVSTSSLIAPQSVVASDADREKLMTLIQRDDIAEQLSAYGVDPIDAQMRVADMSAAEVADLNQQIDSLPAGAGVLGAVVLIFIVFIITDMLGATNIFNFVHPVR</sequence>
<feature type="transmembrane region" description="Helical" evidence="1">
    <location>
        <begin position="105"/>
        <end position="131"/>
    </location>
</feature>
<name>A0ABY5HFS8_9GAMM</name>
<evidence type="ECO:0000256" key="1">
    <source>
        <dbReference type="SAM" id="Phobius"/>
    </source>
</evidence>
<gene>
    <name evidence="3" type="ORF">KDW95_14175</name>
</gene>
<dbReference type="InterPro" id="IPR046735">
    <property type="entry name" value="PA2779-like"/>
</dbReference>
<reference evidence="3" key="1">
    <citation type="submission" date="2021-04" db="EMBL/GenBank/DDBJ databases">
        <title>Oceanospirillales bacteria with DddD are important DMSP degraders in coastal seawater.</title>
        <authorList>
            <person name="Liu J."/>
        </authorList>
    </citation>
    <scope>NUCLEOTIDE SEQUENCE</scope>
    <source>
        <strain evidence="3">D13-1</strain>
    </source>
</reference>
<dbReference type="RefSeq" id="WP_255852482.1">
    <property type="nucleotide sequence ID" value="NZ_CP073347.1"/>
</dbReference>